<feature type="signal peptide" evidence="1">
    <location>
        <begin position="1"/>
        <end position="24"/>
    </location>
</feature>
<feature type="chain" id="PRO_5043475803" evidence="1">
    <location>
        <begin position="25"/>
        <end position="293"/>
    </location>
</feature>
<accession>A0AAW3ZND7</accession>
<proteinExistence type="predicted"/>
<organism evidence="2 3">
    <name type="scientific">Pseudomarimonas arenosa</name>
    <dbReference type="NCBI Taxonomy" id="2774145"/>
    <lineage>
        <taxon>Bacteria</taxon>
        <taxon>Pseudomonadati</taxon>
        <taxon>Pseudomonadota</taxon>
        <taxon>Gammaproteobacteria</taxon>
        <taxon>Lysobacterales</taxon>
        <taxon>Lysobacteraceae</taxon>
        <taxon>Pseudomarimonas</taxon>
    </lineage>
</organism>
<dbReference type="RefSeq" id="WP_192030111.1">
    <property type="nucleotide sequence ID" value="NZ_JACYTR010000028.1"/>
</dbReference>
<evidence type="ECO:0000313" key="2">
    <source>
        <dbReference type="EMBL" id="MBD8526689.1"/>
    </source>
</evidence>
<dbReference type="AlphaFoldDB" id="A0AAW3ZND7"/>
<name>A0AAW3ZND7_9GAMM</name>
<evidence type="ECO:0000256" key="1">
    <source>
        <dbReference type="SAM" id="SignalP"/>
    </source>
</evidence>
<protein>
    <submittedName>
        <fullName evidence="2">Uncharacterized protein</fullName>
    </submittedName>
</protein>
<gene>
    <name evidence="2" type="ORF">IFO71_13175</name>
</gene>
<keyword evidence="1" id="KW-0732">Signal</keyword>
<dbReference type="EMBL" id="JACYTR010000028">
    <property type="protein sequence ID" value="MBD8526689.1"/>
    <property type="molecule type" value="Genomic_DNA"/>
</dbReference>
<comment type="caution">
    <text evidence="2">The sequence shown here is derived from an EMBL/GenBank/DDBJ whole genome shotgun (WGS) entry which is preliminary data.</text>
</comment>
<dbReference type="Proteomes" id="UP000613768">
    <property type="component" value="Unassembled WGS sequence"/>
</dbReference>
<keyword evidence="3" id="KW-1185">Reference proteome</keyword>
<reference evidence="2 3" key="1">
    <citation type="submission" date="2020-09" db="EMBL/GenBank/DDBJ databases">
        <title>Pseudoxanthomonas sp. CAU 1598 isolated from sand of Yaerae Beach.</title>
        <authorList>
            <person name="Kim W."/>
        </authorList>
    </citation>
    <scope>NUCLEOTIDE SEQUENCE [LARGE SCALE GENOMIC DNA]</scope>
    <source>
        <strain evidence="2 3">CAU 1598</strain>
    </source>
</reference>
<evidence type="ECO:0000313" key="3">
    <source>
        <dbReference type="Proteomes" id="UP000613768"/>
    </source>
</evidence>
<sequence length="293" mass="32169">MKQKLLSIALVAAGALAASSPFWAEPTQAASAYSASTNAPDPARQIQDWARLFRTGNVPALARAVVPESRWDQLVAAYELQKLHPLSERDRAQYAEKISRLTAPDAVEQLMVEIEPKLEEARPQAPGALMMGMGALQLAATSPESELTDEQRQALQNAIPGIQDWANRTDFLDSTTMRQALGLITEAARRARLDNLDEIRGLPLEAALDRASTMLAAAKQATRLYGLDLDQIADSLTVDVLEMHGESARVRTTIVLFDAPVSFEHDLELVEGRWYGKEAARHLREASRFSVEG</sequence>